<comment type="caution">
    <text evidence="10">The sequence shown here is derived from an EMBL/GenBank/DDBJ whole genome shotgun (WGS) entry which is preliminary data.</text>
</comment>
<comment type="subcellular location">
    <subcellularLocation>
        <location evidence="1 6">Nucleus</location>
    </subcellularLocation>
</comment>
<dbReference type="GO" id="GO:0000981">
    <property type="term" value="F:DNA-binding transcription factor activity, RNA polymerase II-specific"/>
    <property type="evidence" value="ECO:0007669"/>
    <property type="project" value="InterPro"/>
</dbReference>
<organism evidence="10 11">
    <name type="scientific">Mesorhabditis spiculigera</name>
    <dbReference type="NCBI Taxonomy" id="96644"/>
    <lineage>
        <taxon>Eukaryota</taxon>
        <taxon>Metazoa</taxon>
        <taxon>Ecdysozoa</taxon>
        <taxon>Nematoda</taxon>
        <taxon>Chromadorea</taxon>
        <taxon>Rhabditida</taxon>
        <taxon>Rhabditina</taxon>
        <taxon>Rhabditomorpha</taxon>
        <taxon>Rhabditoidea</taxon>
        <taxon>Rhabditidae</taxon>
        <taxon>Mesorhabditinae</taxon>
        <taxon>Mesorhabditis</taxon>
    </lineage>
</organism>
<dbReference type="PANTHER" id="PTHR11850">
    <property type="entry name" value="HOMEOBOX PROTEIN TRANSCRIPTION FACTORS"/>
    <property type="match status" value="1"/>
</dbReference>
<feature type="domain" description="Homeobox" evidence="8">
    <location>
        <begin position="198"/>
        <end position="261"/>
    </location>
</feature>
<dbReference type="CDD" id="cd00086">
    <property type="entry name" value="homeodomain"/>
    <property type="match status" value="1"/>
</dbReference>
<feature type="non-terminal residue" evidence="10">
    <location>
        <position position="1"/>
    </location>
</feature>
<evidence type="ECO:0000256" key="1">
    <source>
        <dbReference type="ARBA" id="ARBA00004123"/>
    </source>
</evidence>
<keyword evidence="11" id="KW-1185">Reference proteome</keyword>
<evidence type="ECO:0000313" key="11">
    <source>
        <dbReference type="Proteomes" id="UP001177023"/>
    </source>
</evidence>
<dbReference type="GO" id="GO:0000987">
    <property type="term" value="F:cis-regulatory region sequence-specific DNA binding"/>
    <property type="evidence" value="ECO:0007669"/>
    <property type="project" value="UniProtKB-ARBA"/>
</dbReference>
<dbReference type="SUPFAM" id="SSF46689">
    <property type="entry name" value="Homeodomain-like"/>
    <property type="match status" value="1"/>
</dbReference>
<evidence type="ECO:0000313" key="10">
    <source>
        <dbReference type="EMBL" id="CAJ0579212.1"/>
    </source>
</evidence>
<keyword evidence="4 6" id="KW-0371">Homeobox</keyword>
<feature type="DNA-binding region" description="Homeobox" evidence="6">
    <location>
        <begin position="200"/>
        <end position="262"/>
    </location>
</feature>
<proteinExistence type="inferred from homology"/>
<dbReference type="InterPro" id="IPR008422">
    <property type="entry name" value="KN_HD"/>
</dbReference>
<dbReference type="PROSITE" id="PS51978">
    <property type="entry name" value="PBC"/>
    <property type="match status" value="1"/>
</dbReference>
<keyword evidence="5 6" id="KW-0539">Nucleus</keyword>
<dbReference type="InterPro" id="IPR050224">
    <property type="entry name" value="TALE_homeobox"/>
</dbReference>
<feature type="region of interest" description="Disordered" evidence="7">
    <location>
        <begin position="261"/>
        <end position="284"/>
    </location>
</feature>
<accession>A0AA36G4V6</accession>
<reference evidence="10" key="1">
    <citation type="submission" date="2023-06" db="EMBL/GenBank/DDBJ databases">
        <authorList>
            <person name="Delattre M."/>
        </authorList>
    </citation>
    <scope>NUCLEOTIDE SEQUENCE</scope>
    <source>
        <strain evidence="10">AF72</strain>
    </source>
</reference>
<dbReference type="PROSITE" id="PS50071">
    <property type="entry name" value="HOMEOBOX_2"/>
    <property type="match status" value="1"/>
</dbReference>
<dbReference type="Pfam" id="PF05920">
    <property type="entry name" value="Homeobox_KN"/>
    <property type="match status" value="1"/>
</dbReference>
<dbReference type="Pfam" id="PF03792">
    <property type="entry name" value="PBC"/>
    <property type="match status" value="1"/>
</dbReference>
<dbReference type="EMBL" id="CATQJA010002655">
    <property type="protein sequence ID" value="CAJ0579212.1"/>
    <property type="molecule type" value="Genomic_DNA"/>
</dbReference>
<dbReference type="AlphaFoldDB" id="A0AA36G4V6"/>
<gene>
    <name evidence="10" type="ORF">MSPICULIGERA_LOCUS17442</name>
</gene>
<dbReference type="GO" id="GO:0005634">
    <property type="term" value="C:nucleus"/>
    <property type="evidence" value="ECO:0007669"/>
    <property type="project" value="UniProtKB-SubCell"/>
</dbReference>
<evidence type="ECO:0000259" key="8">
    <source>
        <dbReference type="PROSITE" id="PS50071"/>
    </source>
</evidence>
<dbReference type="PROSITE" id="PS00027">
    <property type="entry name" value="HOMEOBOX_1"/>
    <property type="match status" value="1"/>
</dbReference>
<name>A0AA36G4V6_9BILA</name>
<comment type="similarity">
    <text evidence="2">Belongs to the TALE/PBX homeobox family.</text>
</comment>
<dbReference type="InterPro" id="IPR009057">
    <property type="entry name" value="Homeodomain-like_sf"/>
</dbReference>
<evidence type="ECO:0000256" key="5">
    <source>
        <dbReference type="ARBA" id="ARBA00023242"/>
    </source>
</evidence>
<sequence length="340" mass="38671">MVDIVELKPLEQKADIQDLIAKLYEISELRLDDYTKPELPYRQQLNTLYANPKLGALRDCLAEAKERYRISSCHDDPDDKESVQEMARLDNMLLGHGISGLTGPEIPSSAAEDQEDYKLKLTEQKTKYEMYMDEAGRFQTNFVENAVALLSEHERIRPVTRDEKERMQAVIQKKFRRIQIYIKQAVCENLMLLKNRFCDARRKRRNFSKSATDILNDYFFQNLSNPYPSEEVKEDLARRCNISVSQVSNWFGNKRIRYKKSVGRGVQPPQPPSTGTNFGPGPGGPGGMPAYGVLGMPPMAMSYGLLGNSNPHLGFDLAAYNPQVMAYYSNFGAQPEQPPK</sequence>
<evidence type="ECO:0000256" key="3">
    <source>
        <dbReference type="ARBA" id="ARBA00023125"/>
    </source>
</evidence>
<evidence type="ECO:0000256" key="7">
    <source>
        <dbReference type="SAM" id="MobiDB-lite"/>
    </source>
</evidence>
<dbReference type="InterPro" id="IPR005542">
    <property type="entry name" value="PBX_PBC_dom"/>
</dbReference>
<dbReference type="InterPro" id="IPR017970">
    <property type="entry name" value="Homeobox_CS"/>
</dbReference>
<dbReference type="Gene3D" id="1.10.10.60">
    <property type="entry name" value="Homeodomain-like"/>
    <property type="match status" value="1"/>
</dbReference>
<dbReference type="SMART" id="SM00389">
    <property type="entry name" value="HOX"/>
    <property type="match status" value="1"/>
</dbReference>
<evidence type="ECO:0000256" key="2">
    <source>
        <dbReference type="ARBA" id="ARBA00007601"/>
    </source>
</evidence>
<evidence type="ECO:0000259" key="9">
    <source>
        <dbReference type="PROSITE" id="PS51978"/>
    </source>
</evidence>
<protein>
    <recommendedName>
        <fullName evidence="12">Homeobox domain-containing protein</fullName>
    </recommendedName>
</protein>
<feature type="domain" description="PBC" evidence="9">
    <location>
        <begin position="11"/>
        <end position="199"/>
    </location>
</feature>
<evidence type="ECO:0000256" key="6">
    <source>
        <dbReference type="PROSITE-ProRule" id="PRU00108"/>
    </source>
</evidence>
<evidence type="ECO:0000256" key="4">
    <source>
        <dbReference type="ARBA" id="ARBA00023155"/>
    </source>
</evidence>
<evidence type="ECO:0008006" key="12">
    <source>
        <dbReference type="Google" id="ProtNLM"/>
    </source>
</evidence>
<dbReference type="Proteomes" id="UP001177023">
    <property type="component" value="Unassembled WGS sequence"/>
</dbReference>
<dbReference type="InterPro" id="IPR001356">
    <property type="entry name" value="HD"/>
</dbReference>
<keyword evidence="3 6" id="KW-0238">DNA-binding</keyword>